<evidence type="ECO:0000313" key="3">
    <source>
        <dbReference type="Proteomes" id="UP000002748"/>
    </source>
</evidence>
<dbReference type="KEGG" id="tasa:A1Q1_00385"/>
<name>J4UFY9_TRIAS</name>
<feature type="region of interest" description="Disordered" evidence="1">
    <location>
        <begin position="1"/>
        <end position="60"/>
    </location>
</feature>
<dbReference type="RefSeq" id="XP_014181509.1">
    <property type="nucleotide sequence ID" value="XM_014326034.1"/>
</dbReference>
<evidence type="ECO:0000313" key="2">
    <source>
        <dbReference type="EMBL" id="EJT50330.1"/>
    </source>
</evidence>
<protein>
    <submittedName>
        <fullName evidence="2">Uncharacterized protein</fullName>
    </submittedName>
</protein>
<organism evidence="2 3">
    <name type="scientific">Trichosporon asahii var. asahii (strain ATCC 90039 / CBS 2479 / JCM 2466 / KCTC 7840 / NBRC 103889/ NCYC 2677 / UAMH 7654)</name>
    <name type="common">Yeast</name>
    <dbReference type="NCBI Taxonomy" id="1186058"/>
    <lineage>
        <taxon>Eukaryota</taxon>
        <taxon>Fungi</taxon>
        <taxon>Dikarya</taxon>
        <taxon>Basidiomycota</taxon>
        <taxon>Agaricomycotina</taxon>
        <taxon>Tremellomycetes</taxon>
        <taxon>Trichosporonales</taxon>
        <taxon>Trichosporonaceae</taxon>
        <taxon>Trichosporon</taxon>
    </lineage>
</organism>
<dbReference type="EMBL" id="ALBS01000113">
    <property type="protein sequence ID" value="EJT50330.1"/>
    <property type="molecule type" value="Genomic_DNA"/>
</dbReference>
<dbReference type="AlphaFoldDB" id="J4UFY9"/>
<comment type="caution">
    <text evidence="2">The sequence shown here is derived from an EMBL/GenBank/DDBJ whole genome shotgun (WGS) entry which is preliminary data.</text>
</comment>
<sequence length="392" mass="42384">MKTPLKRGRATALSASHPELPRPPAERSTFADEHSAPIGVVPRENVGSSTSATAHTPQGNTNPISVAYFSFITQDTRSPVNCETGRAVVLSSLEDPARIQYAPRLADAQKTDGRWTESSRIFHEMLGGMKAFTARKGELVFLKGDSSKDIRAQIHERLGPTHESVSNISLPLPVAQFDKHPELLKKRIWVRVSDESSSDITTWSFAPQHVVVFIEVEGDASFNFAYRQHDLHTRSMSKRAVFCSWLSSCQETYRAAEAGPSWSSPPRLSGHKPAAIAVPPRIDIEALPLTRLGGLCESFLNLVGTMNDLVKPSIEEVTAAVHQGHATELVPSALTEVLLATLNNLDWVLASVASHGDNMARAGVAVATGSIGQLVATLGTTEATRDATEEAL</sequence>
<feature type="compositionally biased region" description="Polar residues" evidence="1">
    <location>
        <begin position="46"/>
        <end position="60"/>
    </location>
</feature>
<proteinExistence type="predicted"/>
<reference evidence="2 3" key="1">
    <citation type="journal article" date="2012" name="Eukaryot. Cell">
        <title>Draft genome sequence of CBS 2479, the standard type strain of Trichosporon asahii.</title>
        <authorList>
            <person name="Yang R.Y."/>
            <person name="Li H.T."/>
            <person name="Zhu H."/>
            <person name="Zhou G.P."/>
            <person name="Wang M."/>
            <person name="Wang L."/>
        </authorList>
    </citation>
    <scope>NUCLEOTIDE SEQUENCE [LARGE SCALE GENOMIC DNA]</scope>
    <source>
        <strain evidence="3">ATCC 90039 / CBS 2479 / JCM 2466 / KCTC 7840 / NCYC 2677 / UAMH 7654</strain>
    </source>
</reference>
<dbReference type="Proteomes" id="UP000002748">
    <property type="component" value="Unassembled WGS sequence"/>
</dbReference>
<gene>
    <name evidence="2" type="ORF">A1Q1_00385</name>
</gene>
<dbReference type="HOGENOM" id="CLU_704351_0_0_1"/>
<dbReference type="VEuPathDB" id="FungiDB:A1Q1_00385"/>
<accession>J4UFY9</accession>
<dbReference type="GeneID" id="25983899"/>
<evidence type="ECO:0000256" key="1">
    <source>
        <dbReference type="SAM" id="MobiDB-lite"/>
    </source>
</evidence>